<protein>
    <recommendedName>
        <fullName evidence="2">DUF6532 domain-containing protein</fullName>
    </recommendedName>
</protein>
<feature type="region of interest" description="Disordered" evidence="1">
    <location>
        <begin position="548"/>
        <end position="595"/>
    </location>
</feature>
<dbReference type="Pfam" id="PF20149">
    <property type="entry name" value="DUF6532"/>
    <property type="match status" value="1"/>
</dbReference>
<gene>
    <name evidence="3" type="ORF">RDB_LOCUS122900</name>
</gene>
<dbReference type="EMBL" id="CAJNJQ010002856">
    <property type="protein sequence ID" value="CAE7186747.1"/>
    <property type="molecule type" value="Genomic_DNA"/>
</dbReference>
<reference evidence="3" key="1">
    <citation type="submission" date="2021-01" db="EMBL/GenBank/DDBJ databases">
        <authorList>
            <person name="Kaushik A."/>
        </authorList>
    </citation>
    <scope>NUCLEOTIDE SEQUENCE</scope>
    <source>
        <strain evidence="3">AG5</strain>
    </source>
</reference>
<comment type="caution">
    <text evidence="3">The sequence shown here is derived from an EMBL/GenBank/DDBJ whole genome shotgun (WGS) entry which is preliminary data.</text>
</comment>
<feature type="compositionally biased region" description="Polar residues" evidence="1">
    <location>
        <begin position="97"/>
        <end position="113"/>
    </location>
</feature>
<organism evidence="3 4">
    <name type="scientific">Rhizoctonia solani</name>
    <dbReference type="NCBI Taxonomy" id="456999"/>
    <lineage>
        <taxon>Eukaryota</taxon>
        <taxon>Fungi</taxon>
        <taxon>Dikarya</taxon>
        <taxon>Basidiomycota</taxon>
        <taxon>Agaricomycotina</taxon>
        <taxon>Agaricomycetes</taxon>
        <taxon>Cantharellales</taxon>
        <taxon>Ceratobasidiaceae</taxon>
        <taxon>Rhizoctonia</taxon>
    </lineage>
</organism>
<feature type="region of interest" description="Disordered" evidence="1">
    <location>
        <begin position="26"/>
        <end position="178"/>
    </location>
</feature>
<dbReference type="InterPro" id="IPR045341">
    <property type="entry name" value="DUF6532"/>
</dbReference>
<feature type="domain" description="DUF6532" evidence="2">
    <location>
        <begin position="274"/>
        <end position="464"/>
    </location>
</feature>
<proteinExistence type="predicted"/>
<feature type="compositionally biased region" description="Low complexity" evidence="1">
    <location>
        <begin position="563"/>
        <end position="575"/>
    </location>
</feature>
<feature type="compositionally biased region" description="Low complexity" evidence="1">
    <location>
        <begin position="35"/>
        <end position="47"/>
    </location>
</feature>
<evidence type="ECO:0000313" key="3">
    <source>
        <dbReference type="EMBL" id="CAE7186747.1"/>
    </source>
</evidence>
<feature type="compositionally biased region" description="Acidic residues" evidence="1">
    <location>
        <begin position="550"/>
        <end position="560"/>
    </location>
</feature>
<evidence type="ECO:0000313" key="4">
    <source>
        <dbReference type="Proteomes" id="UP000663827"/>
    </source>
</evidence>
<feature type="compositionally biased region" description="Acidic residues" evidence="1">
    <location>
        <begin position="48"/>
        <end position="61"/>
    </location>
</feature>
<feature type="region of interest" description="Disordered" evidence="1">
    <location>
        <begin position="208"/>
        <end position="227"/>
    </location>
</feature>
<feature type="non-terminal residue" evidence="3">
    <location>
        <position position="595"/>
    </location>
</feature>
<name>A0A8H3I0R2_9AGAM</name>
<sequence>TTPKPPHLAYPVTGPAHSRLRAELQRRYSEDADRQAAAAEADQPQPSEVDEVPETQFDSESDAPRRPIRRSNLCTYGSYRSHISSEPNTTNNATAAPTSSRPALASISASQLVQMERARNAAGTSRTDKSHLPSRRPSRLFAEALQPPASRSQPRPPLGGQGNASGRRMGGSRRLDPTSAARADMLAFNRALAQGKATSFVETVTRQSKRTARYAPPASRPRDELLDDDEEALARAEAFANRKWPPRSARTRKPKPLQRDVSGIERQVLIMAKIHLFAYALVEGIYQTRATFLRWAAAVHEATWQIELPDRPYERPDNEIFEIMVNNIATLRGRSKEYLRDFAARDAGFLQNLKSETAIQDNLARFNERYPNSFHCESLDPRQGDYESPEIGHCISLVGFHSPNSVGVLYPDYFRDMPLTFVAFCLAMWQFCIEEWANGWHQNGDLGMGAMRDKYEAHLAGLKELREIAPRRVSRLQNEWSNYAAAYSGAVFVSNDNDTANVRQSQMRPDTPELDDAISVEEMDARLLQTACEESLREHIVAMTARELEEPTYVESDDEGAGAPSPRSRASSLPPVEYNEYGVLTAASKGKGRAD</sequence>
<dbReference type="AlphaFoldDB" id="A0A8H3I0R2"/>
<accession>A0A8H3I0R2</accession>
<evidence type="ECO:0000259" key="2">
    <source>
        <dbReference type="Pfam" id="PF20149"/>
    </source>
</evidence>
<dbReference type="Proteomes" id="UP000663827">
    <property type="component" value="Unassembled WGS sequence"/>
</dbReference>
<feature type="region of interest" description="Disordered" evidence="1">
    <location>
        <begin position="238"/>
        <end position="258"/>
    </location>
</feature>
<evidence type="ECO:0000256" key="1">
    <source>
        <dbReference type="SAM" id="MobiDB-lite"/>
    </source>
</evidence>